<keyword evidence="7" id="KW-1185">Reference proteome</keyword>
<evidence type="ECO:0000256" key="2">
    <source>
        <dbReference type="ARBA" id="ARBA00022741"/>
    </source>
</evidence>
<accession>A0A485P8F7</accession>
<evidence type="ECO:0000256" key="4">
    <source>
        <dbReference type="ARBA" id="ARBA00023134"/>
    </source>
</evidence>
<keyword evidence="3" id="KW-0378">Hydrolase</keyword>
<dbReference type="GO" id="GO:0000045">
    <property type="term" value="P:autophagosome assembly"/>
    <property type="evidence" value="ECO:0007669"/>
    <property type="project" value="TreeGrafter"/>
</dbReference>
<gene>
    <name evidence="6" type="ORF">LYPA_23C010205</name>
</gene>
<dbReference type="InterPro" id="IPR051515">
    <property type="entry name" value="IRG"/>
</dbReference>
<keyword evidence="4" id="KW-0342">GTP-binding</keyword>
<dbReference type="GO" id="GO:0005525">
    <property type="term" value="F:GTP binding"/>
    <property type="evidence" value="ECO:0007669"/>
    <property type="project" value="UniProtKB-KW"/>
</dbReference>
<evidence type="ECO:0000313" key="6">
    <source>
        <dbReference type="EMBL" id="VFV40116.1"/>
    </source>
</evidence>
<name>A0A485P8F7_LYNPA</name>
<dbReference type="Proteomes" id="UP000386466">
    <property type="component" value="Unassembled WGS sequence"/>
</dbReference>
<keyword evidence="2" id="KW-0547">Nucleotide-binding</keyword>
<dbReference type="Pfam" id="PF05049">
    <property type="entry name" value="IIGP"/>
    <property type="match status" value="2"/>
</dbReference>
<feature type="domain" description="IRG-type G" evidence="5">
    <location>
        <begin position="1"/>
        <end position="173"/>
    </location>
</feature>
<dbReference type="InterPro" id="IPR030385">
    <property type="entry name" value="G_IRG_dom"/>
</dbReference>
<dbReference type="PANTHER" id="PTHR32341">
    <property type="entry name" value="INTERFERON-INDUCIBLE GTPASE"/>
    <property type="match status" value="1"/>
</dbReference>
<protein>
    <recommendedName>
        <fullName evidence="5">IRG-type G domain-containing protein</fullName>
    </recommendedName>
</protein>
<evidence type="ECO:0000313" key="7">
    <source>
        <dbReference type="Proteomes" id="UP000386466"/>
    </source>
</evidence>
<sequence>MSVDSGNSMSSFINAPWGIGHEDEALAPPGVVRTTQIHTCYSFSLFPSVVLWDPSPPTPRTGAATQSLENYLEEMPFSKYHHCIHTVHMNLAKLAKTFQGLREVLHCLDHAGEGPEHTCPWGETTPAEDSPSMGNIQETLQNEWVCEHNTFLVFSLDPLLHDFPELKDTLHRDFSDIGCHFP</sequence>
<evidence type="ECO:0000256" key="3">
    <source>
        <dbReference type="ARBA" id="ARBA00022801"/>
    </source>
</evidence>
<dbReference type="AlphaFoldDB" id="A0A485P8F7"/>
<dbReference type="PANTHER" id="PTHR32341:SF9">
    <property type="entry name" value="IMMUNITY-RELATED GTPASE FAMILY M PROTEIN"/>
    <property type="match status" value="1"/>
</dbReference>
<dbReference type="Gene3D" id="3.40.50.300">
    <property type="entry name" value="P-loop containing nucleotide triphosphate hydrolases"/>
    <property type="match status" value="1"/>
</dbReference>
<reference evidence="6 7" key="1">
    <citation type="submission" date="2019-01" db="EMBL/GenBank/DDBJ databases">
        <authorList>
            <person name="Alioto T."/>
            <person name="Alioto T."/>
        </authorList>
    </citation>
    <scope>NUCLEOTIDE SEQUENCE [LARGE SCALE GENOMIC DNA]</scope>
</reference>
<evidence type="ECO:0000256" key="1">
    <source>
        <dbReference type="ARBA" id="ARBA00005429"/>
    </source>
</evidence>
<dbReference type="GO" id="GO:0003924">
    <property type="term" value="F:GTPase activity"/>
    <property type="evidence" value="ECO:0007669"/>
    <property type="project" value="TreeGrafter"/>
</dbReference>
<evidence type="ECO:0000259" key="5">
    <source>
        <dbReference type="PROSITE" id="PS51716"/>
    </source>
</evidence>
<dbReference type="GO" id="GO:0035458">
    <property type="term" value="P:cellular response to interferon-beta"/>
    <property type="evidence" value="ECO:0007669"/>
    <property type="project" value="TreeGrafter"/>
</dbReference>
<dbReference type="InterPro" id="IPR007743">
    <property type="entry name" value="Immunity-related_GTPase-like"/>
</dbReference>
<comment type="similarity">
    <text evidence="1">Belongs to the TRAFAC class dynamin-like GTPase superfamily. IRG family.</text>
</comment>
<dbReference type="PROSITE" id="PS51716">
    <property type="entry name" value="G_IRG"/>
    <property type="match status" value="1"/>
</dbReference>
<proteinExistence type="inferred from homology"/>
<organism evidence="6 7">
    <name type="scientific">Lynx pardinus</name>
    <name type="common">Iberian lynx</name>
    <name type="synonym">Felis pardina</name>
    <dbReference type="NCBI Taxonomy" id="191816"/>
    <lineage>
        <taxon>Eukaryota</taxon>
        <taxon>Metazoa</taxon>
        <taxon>Chordata</taxon>
        <taxon>Craniata</taxon>
        <taxon>Vertebrata</taxon>
        <taxon>Euteleostomi</taxon>
        <taxon>Mammalia</taxon>
        <taxon>Eutheria</taxon>
        <taxon>Laurasiatheria</taxon>
        <taxon>Carnivora</taxon>
        <taxon>Feliformia</taxon>
        <taxon>Felidae</taxon>
        <taxon>Felinae</taxon>
        <taxon>Lynx</taxon>
    </lineage>
</organism>
<dbReference type="InterPro" id="IPR027417">
    <property type="entry name" value="P-loop_NTPase"/>
</dbReference>
<dbReference type="GO" id="GO:0045087">
    <property type="term" value="P:innate immune response"/>
    <property type="evidence" value="ECO:0007669"/>
    <property type="project" value="TreeGrafter"/>
</dbReference>
<dbReference type="EMBL" id="CAAGRJ010028558">
    <property type="protein sequence ID" value="VFV40116.1"/>
    <property type="molecule type" value="Genomic_DNA"/>
</dbReference>
<dbReference type="GO" id="GO:0005789">
    <property type="term" value="C:endoplasmic reticulum membrane"/>
    <property type="evidence" value="ECO:0007669"/>
    <property type="project" value="TreeGrafter"/>
</dbReference>